<proteinExistence type="predicted"/>
<evidence type="ECO:0000313" key="2">
    <source>
        <dbReference type="EMBL" id="KXG44460.1"/>
    </source>
</evidence>
<name>A0A135L678_9BACI</name>
<dbReference type="EMBL" id="LSKU01000001">
    <property type="protein sequence ID" value="KXG44460.1"/>
    <property type="molecule type" value="Genomic_DNA"/>
</dbReference>
<evidence type="ECO:0000256" key="1">
    <source>
        <dbReference type="SAM" id="Coils"/>
    </source>
</evidence>
<keyword evidence="1" id="KW-0175">Coiled coil</keyword>
<protein>
    <submittedName>
        <fullName evidence="2">Uncharacterized protein</fullName>
    </submittedName>
</protein>
<feature type="coiled-coil region" evidence="1">
    <location>
        <begin position="44"/>
        <end position="99"/>
    </location>
</feature>
<dbReference type="Gene3D" id="1.20.5.190">
    <property type="match status" value="1"/>
</dbReference>
<accession>A0A135L678</accession>
<dbReference type="SUPFAM" id="SSF58100">
    <property type="entry name" value="Bacterial hemolysins"/>
    <property type="match status" value="1"/>
</dbReference>
<comment type="caution">
    <text evidence="2">The sequence shown here is derived from an EMBL/GenBank/DDBJ whole genome shotgun (WGS) entry which is preliminary data.</text>
</comment>
<dbReference type="Proteomes" id="UP000070352">
    <property type="component" value="Unassembled WGS sequence"/>
</dbReference>
<sequence>MGKRMMAMSEELKGIYDLINQMDQRINRRLDHQDHMIQQLIGIVGATNSHLEEMEQEMNEMKHDMNEMKQEMNEMKQDIAGMKQDIKEIKQNQDEMSKMLSTQNVDIEFAHTKILQNERDIAQIKKVILG</sequence>
<organism evidence="2 3">
    <name type="scientific">Tepidibacillus decaturensis</name>
    <dbReference type="NCBI Taxonomy" id="1413211"/>
    <lineage>
        <taxon>Bacteria</taxon>
        <taxon>Bacillati</taxon>
        <taxon>Bacillota</taxon>
        <taxon>Bacilli</taxon>
        <taxon>Bacillales</taxon>
        <taxon>Bacillaceae</taxon>
        <taxon>Tepidibacillus</taxon>
    </lineage>
</organism>
<evidence type="ECO:0000313" key="3">
    <source>
        <dbReference type="Proteomes" id="UP000070352"/>
    </source>
</evidence>
<dbReference type="AlphaFoldDB" id="A0A135L678"/>
<gene>
    <name evidence="2" type="ORF">U473_10885</name>
</gene>
<dbReference type="STRING" id="1413211.U473_10885"/>
<keyword evidence="3" id="KW-1185">Reference proteome</keyword>
<reference evidence="2 3" key="1">
    <citation type="submission" date="2016-02" db="EMBL/GenBank/DDBJ databases">
        <title>Draft Genome for Tepidibacillus decaturensis nov. sp. Strain Z9, an Anaerobic, Moderately Thermophilic and Heterotrophic Bacterium from Deep Subsurface of the Illinois Basin, USA.</title>
        <authorList>
            <person name="Dong Y."/>
            <person name="Chang J.Y."/>
            <person name="Sanford R."/>
            <person name="Fouke B.W."/>
        </authorList>
    </citation>
    <scope>NUCLEOTIDE SEQUENCE [LARGE SCALE GENOMIC DNA]</scope>
    <source>
        <strain evidence="2 3">Z9</strain>
    </source>
</reference>